<dbReference type="Proteomes" id="UP000034883">
    <property type="component" value="Chromosome"/>
</dbReference>
<dbReference type="STRING" id="927083.DB32_001628"/>
<dbReference type="InterPro" id="IPR013431">
    <property type="entry name" value="Delta_60_rpt"/>
</dbReference>
<dbReference type="AlphaFoldDB" id="A0A0F6SE30"/>
<evidence type="ECO:0000313" key="2">
    <source>
        <dbReference type="Proteomes" id="UP000034883"/>
    </source>
</evidence>
<proteinExistence type="predicted"/>
<dbReference type="SUPFAM" id="SSF101898">
    <property type="entry name" value="NHL repeat"/>
    <property type="match status" value="1"/>
</dbReference>
<sequence length="788" mass="81382">MLLTFALIIAACGDDDDGSTVPIDAATPDASTPLDASTMQDAGAPVPDVCMPSGVGTITPATGAWRTGLVLPGVEHVGDLATGPDGSLYVGGAFVHVSGLPASHIARLAPSGTWETLGEGLPGPVSALTVSASGLVHAATGPDPTRWSTMTATERDLTRARIHRFVRGTWELVGTIEGGAVFGLAVDTSDRIYAVGDFFAIDGVEAQHFAVRTASGWEQARALAVPATALVAHESGACAAGMDTIERSVVVCGEPGALVELALPETFAPRPIVALAGLFRVAPPIVTLAHDASGALVMAGNFRFDGFADGFGSLARWSGSAWEPLGGGVGHAPEDRADWGVIARVGVDAEGAIWVAGDYTRAGSATSPEVHGLARWTGEAWVDVPSANLVDAGLGDSFRYGVGRFSAVARSALGMVVTGGFARIEGVSTRRIAVWDGARWAPVPAHDGPMSGLDREVHAVAARGSCGPYVAGGFRSDGSGRALSFAARWTGEEWAAIEAEAEVRHLEIGRDGQVWAAGFPYSESGFYETAFGDTVRRLVGDRLEAIGVARRVPSGRDPGAGEVLGLATMPDGRLVVAGSFVTIDGVAARNVAVFDGTTWAPLGDGVDGWLEDVAVTDDGRVIVVGRLGEVTGVGSHVAIFEDGAWHALGDLRSLPLSGVAIWRGEIVVASYLDGDPDEAPLVARFDGATWHDLGTNDFVIVGGGRTRVVAHDDTLLLVGQLPLYGDLSRAAKLAGWDGEHWAAFDDSSGEFGYSAAITGAGVWLGGRFSRVGGVPADQIAFFELEGVD</sequence>
<dbReference type="SUPFAM" id="SSF50965">
    <property type="entry name" value="Galactose oxidase, central domain"/>
    <property type="match status" value="1"/>
</dbReference>
<dbReference type="Pfam" id="PF17164">
    <property type="entry name" value="DUF5122"/>
    <property type="match status" value="2"/>
</dbReference>
<dbReference type="SUPFAM" id="SSF63829">
    <property type="entry name" value="Calcium-dependent phosphotriesterase"/>
    <property type="match status" value="1"/>
</dbReference>
<protein>
    <submittedName>
        <fullName evidence="1">Putative autotransporter protein</fullName>
    </submittedName>
</protein>
<name>A0A0F6SE30_9BACT</name>
<keyword evidence="2" id="KW-1185">Reference proteome</keyword>
<evidence type="ECO:0000313" key="1">
    <source>
        <dbReference type="EMBL" id="AKF04479.1"/>
    </source>
</evidence>
<accession>A0A0F6SE30</accession>
<organism evidence="1 2">
    <name type="scientific">Sandaracinus amylolyticus</name>
    <dbReference type="NCBI Taxonomy" id="927083"/>
    <lineage>
        <taxon>Bacteria</taxon>
        <taxon>Pseudomonadati</taxon>
        <taxon>Myxococcota</taxon>
        <taxon>Polyangia</taxon>
        <taxon>Polyangiales</taxon>
        <taxon>Sandaracinaceae</taxon>
        <taxon>Sandaracinus</taxon>
    </lineage>
</organism>
<dbReference type="EMBL" id="CP011125">
    <property type="protein sequence ID" value="AKF04479.1"/>
    <property type="molecule type" value="Genomic_DNA"/>
</dbReference>
<dbReference type="KEGG" id="samy:DB32_001628"/>
<dbReference type="InterPro" id="IPR011043">
    <property type="entry name" value="Gal_Oxase/kelch_b-propeller"/>
</dbReference>
<reference evidence="1 2" key="1">
    <citation type="submission" date="2015-03" db="EMBL/GenBank/DDBJ databases">
        <title>Genome assembly of Sandaracinus amylolyticus DSM 53668.</title>
        <authorList>
            <person name="Sharma G."/>
            <person name="Subramanian S."/>
        </authorList>
    </citation>
    <scope>NUCLEOTIDE SEQUENCE [LARGE SCALE GENOMIC DNA]</scope>
    <source>
        <strain evidence="1 2">DSM 53668</strain>
    </source>
</reference>
<gene>
    <name evidence="1" type="ORF">DB32_001628</name>
</gene>